<dbReference type="GO" id="GO:0006338">
    <property type="term" value="P:chromatin remodeling"/>
    <property type="evidence" value="ECO:0007669"/>
    <property type="project" value="TreeGrafter"/>
</dbReference>
<dbReference type="InterPro" id="IPR001487">
    <property type="entry name" value="Bromodomain"/>
</dbReference>
<dbReference type="PROSITE" id="PS51525">
    <property type="entry name" value="NET"/>
    <property type="match status" value="1"/>
</dbReference>
<feature type="compositionally biased region" description="Low complexity" evidence="3">
    <location>
        <begin position="719"/>
        <end position="731"/>
    </location>
</feature>
<reference evidence="6 7" key="1">
    <citation type="journal article" date="2017" name="Mycologia">
        <title>Bifiguratus adelaidae, gen. et sp. nov., a new member of Mucoromycotina in endophytic and soil-dwelling habitats.</title>
        <authorList>
            <person name="Torres-Cruz T.J."/>
            <person name="Billingsley Tobias T.L."/>
            <person name="Almatruk M."/>
            <person name="Hesse C."/>
            <person name="Kuske C.R."/>
            <person name="Desiro A."/>
            <person name="Benucci G.M."/>
            <person name="Bonito G."/>
            <person name="Stajich J.E."/>
            <person name="Dunlap C."/>
            <person name="Arnold A.E."/>
            <person name="Porras-Alfaro A."/>
        </authorList>
    </citation>
    <scope>NUCLEOTIDE SEQUENCE [LARGE SCALE GENOMIC DNA]</scope>
    <source>
        <strain evidence="6 7">AZ0501</strain>
    </source>
</reference>
<dbReference type="OrthoDB" id="21449at2759"/>
<keyword evidence="1 2" id="KW-0103">Bromodomain</keyword>
<evidence type="ECO:0000256" key="2">
    <source>
        <dbReference type="PROSITE-ProRule" id="PRU00035"/>
    </source>
</evidence>
<dbReference type="PRINTS" id="PR00503">
    <property type="entry name" value="BROMODOMAIN"/>
</dbReference>
<feature type="compositionally biased region" description="Basic and acidic residues" evidence="3">
    <location>
        <begin position="375"/>
        <end position="390"/>
    </location>
</feature>
<dbReference type="Gene3D" id="1.20.920.10">
    <property type="entry name" value="Bromodomain-like"/>
    <property type="match status" value="2"/>
</dbReference>
<comment type="caution">
    <text evidence="6">The sequence shown here is derived from an EMBL/GenBank/DDBJ whole genome shotgun (WGS) entry which is preliminary data.</text>
</comment>
<dbReference type="CDD" id="cd05499">
    <property type="entry name" value="Bromo_BDF1_2_II"/>
    <property type="match status" value="1"/>
</dbReference>
<feature type="region of interest" description="Disordered" evidence="3">
    <location>
        <begin position="705"/>
        <end position="739"/>
    </location>
</feature>
<dbReference type="PANTHER" id="PTHR22880">
    <property type="entry name" value="FALZ-RELATED BROMODOMAIN-CONTAINING PROTEINS"/>
    <property type="match status" value="1"/>
</dbReference>
<dbReference type="SMART" id="SM00297">
    <property type="entry name" value="BROMO"/>
    <property type="match status" value="2"/>
</dbReference>
<evidence type="ECO:0000313" key="6">
    <source>
        <dbReference type="EMBL" id="OZJ03714.1"/>
    </source>
</evidence>
<dbReference type="AlphaFoldDB" id="A0A261XZN3"/>
<dbReference type="GO" id="GO:0000785">
    <property type="term" value="C:chromatin"/>
    <property type="evidence" value="ECO:0007669"/>
    <property type="project" value="TreeGrafter"/>
</dbReference>
<feature type="compositionally biased region" description="Pro residues" evidence="3">
    <location>
        <begin position="337"/>
        <end position="351"/>
    </location>
</feature>
<feature type="region of interest" description="Disordered" evidence="3">
    <location>
        <begin position="668"/>
        <end position="689"/>
    </location>
</feature>
<feature type="domain" description="NET" evidence="5">
    <location>
        <begin position="592"/>
        <end position="674"/>
    </location>
</feature>
<evidence type="ECO:0000256" key="3">
    <source>
        <dbReference type="SAM" id="MobiDB-lite"/>
    </source>
</evidence>
<dbReference type="GO" id="GO:0005634">
    <property type="term" value="C:nucleus"/>
    <property type="evidence" value="ECO:0007669"/>
    <property type="project" value="TreeGrafter"/>
</dbReference>
<dbReference type="GO" id="GO:0006355">
    <property type="term" value="P:regulation of DNA-templated transcription"/>
    <property type="evidence" value="ECO:0007669"/>
    <property type="project" value="TreeGrafter"/>
</dbReference>
<feature type="domain" description="Bromo" evidence="4">
    <location>
        <begin position="236"/>
        <end position="308"/>
    </location>
</feature>
<accession>A0A261XZN3</accession>
<feature type="region of interest" description="Disordered" evidence="3">
    <location>
        <begin position="504"/>
        <end position="523"/>
    </location>
</feature>
<sequence length="739" mass="82630">MANGVEIRPRPVDDALDQSSGAGKSYSDSSFTPYGTTIVKLGDFSDAAEFVTDAKHDALADDSGYGDYENKLDGSKSDSNGSSPAAELDIKEREEQQSSSSVAGKLATARMATPTVDPSVHHSFQVKVPKVGSHPGPTSPAEPSMGDPLDAADSLPSPPQTVLPVDDIKKEQDLFNIPIERSSKRQRKPSTKYDDYEKPMIKITPKKTVRKAEMAFVPSMPKEQFKYALAIIRTLKRHRDIKPFLEPVDADKLGIPNYRQVIEQPMDISTVDRKLNNNQYPSVDNFIQDVRLIFSNCYAYNGLESPISGLCQNVEKAFESSLRQMPVVDGSHSPSYAKPPTPNVELPPSPPLQKSHSRSGTRTPTPPPITSFSDARPKREIHPPKSKDYPETYTHNPSKLSPDLKFCCNLLRELKKPKYRDINFPFLQPVDIVALNIPHYPQIVKEPMDLGTMEEKLFVGAYKTGDDFEADMRLVFNNCYLFNPASTPVHVMGKKLEELFNTKWTQRPPPSKRKAVRRNTGEQHMVAYNNSDDEMLSEADDDHISVMQRQLMAIQNQLASLRHQKSLAQRKNSKADRSKSRKSSNSLKRKRPSDSSDRYPEFTFEEKQNLSQMINTLNDEQLSNVVSIIRTSLPNLDGSGAEEIELDIDSLDRKTLHKLNDYVLGCKDPSRVRSHKKNRHGYTEEESDRKIQELEKVLQRFESANGGKDLAAATKANYSSSSDDSSSSGSDSDSDSDSD</sequence>
<dbReference type="InterPro" id="IPR036427">
    <property type="entry name" value="Bromodomain-like_sf"/>
</dbReference>
<feature type="region of interest" description="Disordered" evidence="3">
    <location>
        <begin position="328"/>
        <end position="395"/>
    </location>
</feature>
<evidence type="ECO:0000313" key="7">
    <source>
        <dbReference type="Proteomes" id="UP000242875"/>
    </source>
</evidence>
<dbReference type="EMBL" id="MVBO01000072">
    <property type="protein sequence ID" value="OZJ03714.1"/>
    <property type="molecule type" value="Genomic_DNA"/>
</dbReference>
<name>A0A261XZN3_9FUNG</name>
<dbReference type="Pfam" id="PF00439">
    <property type="entry name" value="Bromodomain"/>
    <property type="match status" value="2"/>
</dbReference>
<gene>
    <name evidence="6" type="ORF">BZG36_03297</name>
</gene>
<feature type="compositionally biased region" description="Basic and acidic residues" evidence="3">
    <location>
        <begin position="592"/>
        <end position="601"/>
    </location>
</feature>
<dbReference type="InterPro" id="IPR050935">
    <property type="entry name" value="Bromo_chromatin_reader"/>
</dbReference>
<feature type="region of interest" description="Disordered" evidence="3">
    <location>
        <begin position="57"/>
        <end position="163"/>
    </location>
</feature>
<feature type="region of interest" description="Disordered" evidence="3">
    <location>
        <begin position="564"/>
        <end position="601"/>
    </location>
</feature>
<dbReference type="Proteomes" id="UP000242875">
    <property type="component" value="Unassembled WGS sequence"/>
</dbReference>
<dbReference type="InterPro" id="IPR027353">
    <property type="entry name" value="NET_dom"/>
</dbReference>
<dbReference type="Gene3D" id="1.20.1270.220">
    <property type="match status" value="1"/>
</dbReference>
<evidence type="ECO:0000259" key="5">
    <source>
        <dbReference type="PROSITE" id="PS51525"/>
    </source>
</evidence>
<dbReference type="Pfam" id="PF17035">
    <property type="entry name" value="BET"/>
    <property type="match status" value="1"/>
</dbReference>
<feature type="compositionally biased region" description="Basic residues" evidence="3">
    <location>
        <begin position="579"/>
        <end position="591"/>
    </location>
</feature>
<protein>
    <recommendedName>
        <fullName evidence="8">Bromodomain-containing protein</fullName>
    </recommendedName>
</protein>
<organism evidence="6 7">
    <name type="scientific">Bifiguratus adelaidae</name>
    <dbReference type="NCBI Taxonomy" id="1938954"/>
    <lineage>
        <taxon>Eukaryota</taxon>
        <taxon>Fungi</taxon>
        <taxon>Fungi incertae sedis</taxon>
        <taxon>Mucoromycota</taxon>
        <taxon>Mucoromycotina</taxon>
        <taxon>Endogonomycetes</taxon>
        <taxon>Endogonales</taxon>
        <taxon>Endogonales incertae sedis</taxon>
        <taxon>Bifiguratus</taxon>
    </lineage>
</organism>
<feature type="domain" description="Bromo" evidence="4">
    <location>
        <begin position="418"/>
        <end position="490"/>
    </location>
</feature>
<evidence type="ECO:0008006" key="8">
    <source>
        <dbReference type="Google" id="ProtNLM"/>
    </source>
</evidence>
<dbReference type="PROSITE" id="PS50014">
    <property type="entry name" value="BROMODOMAIN_2"/>
    <property type="match status" value="2"/>
</dbReference>
<dbReference type="SUPFAM" id="SSF47370">
    <property type="entry name" value="Bromodomain"/>
    <property type="match status" value="2"/>
</dbReference>
<dbReference type="PANTHER" id="PTHR22880:SF225">
    <property type="entry name" value="BROMODOMAIN-CONTAINING PROTEIN BET-1-RELATED"/>
    <property type="match status" value="1"/>
</dbReference>
<keyword evidence="7" id="KW-1185">Reference proteome</keyword>
<feature type="region of interest" description="Disordered" evidence="3">
    <location>
        <begin position="1"/>
        <end position="33"/>
    </location>
</feature>
<evidence type="ECO:0000259" key="4">
    <source>
        <dbReference type="PROSITE" id="PS50014"/>
    </source>
</evidence>
<dbReference type="InterPro" id="IPR038336">
    <property type="entry name" value="NET_sf"/>
</dbReference>
<evidence type="ECO:0000256" key="1">
    <source>
        <dbReference type="ARBA" id="ARBA00023117"/>
    </source>
</evidence>
<feature type="compositionally biased region" description="Low complexity" evidence="3">
    <location>
        <begin position="19"/>
        <end position="30"/>
    </location>
</feature>
<proteinExistence type="predicted"/>